<evidence type="ECO:0000256" key="7">
    <source>
        <dbReference type="HAMAP-Rule" id="MF_00444"/>
    </source>
</evidence>
<dbReference type="PANTHER" id="PTHR10381">
    <property type="entry name" value="ATP-DEPENDENT CLP PROTEASE PROTEOLYTIC SUBUNIT"/>
    <property type="match status" value="1"/>
</dbReference>
<comment type="subunit">
    <text evidence="7">Fourteen ClpP subunits assemble into 2 heptameric rings which stack back to back to give a disk-like structure with a central cavity, resembling the structure of eukaryotic proteasomes.</text>
</comment>
<dbReference type="NCBIfam" id="TIGR00493">
    <property type="entry name" value="clpP"/>
    <property type="match status" value="1"/>
</dbReference>
<evidence type="ECO:0000313" key="11">
    <source>
        <dbReference type="Proteomes" id="UP000003113"/>
    </source>
</evidence>
<reference evidence="10 11" key="1">
    <citation type="journal article" date="2012" name="J. Bacteriol.">
        <title>Genome sequence of the highly efficient arsenite-oxidizing bacterium Achromobacter arsenitoxydans SY8.</title>
        <authorList>
            <person name="Li X."/>
            <person name="Hu Y."/>
            <person name="Gong J."/>
            <person name="Lin Y."/>
            <person name="Johnstone L."/>
            <person name="Rensing C."/>
            <person name="Wang G."/>
        </authorList>
    </citation>
    <scope>NUCLEOTIDE SEQUENCE [LARGE SCALE GENOMIC DNA]</scope>
    <source>
        <strain evidence="10 11">SY8</strain>
    </source>
</reference>
<evidence type="ECO:0000256" key="8">
    <source>
        <dbReference type="PROSITE-ProRule" id="PRU10086"/>
    </source>
</evidence>
<dbReference type="InterPro" id="IPR029045">
    <property type="entry name" value="ClpP/crotonase-like_dom_sf"/>
</dbReference>
<dbReference type="PANTHER" id="PTHR10381:SF70">
    <property type="entry name" value="ATP-DEPENDENT CLP PROTEASE PROTEOLYTIC SUBUNIT"/>
    <property type="match status" value="1"/>
</dbReference>
<dbReference type="NCBIfam" id="NF009205">
    <property type="entry name" value="PRK12553.1"/>
    <property type="match status" value="1"/>
</dbReference>
<dbReference type="Gene3D" id="3.90.226.10">
    <property type="entry name" value="2-enoyl-CoA Hydratase, Chain A, domain 1"/>
    <property type="match status" value="1"/>
</dbReference>
<dbReference type="STRING" id="477184.KYC_04317"/>
<dbReference type="InterPro" id="IPR033135">
    <property type="entry name" value="ClpP_His_AS"/>
</dbReference>
<dbReference type="Proteomes" id="UP000003113">
    <property type="component" value="Unassembled WGS sequence"/>
</dbReference>
<comment type="caution">
    <text evidence="10">The sequence shown here is derived from an EMBL/GenBank/DDBJ whole genome shotgun (WGS) entry which is preliminary data.</text>
</comment>
<dbReference type="InterPro" id="IPR001907">
    <property type="entry name" value="ClpP"/>
</dbReference>
<dbReference type="GO" id="GO:0006515">
    <property type="term" value="P:protein quality control for misfolded or incompletely synthesized proteins"/>
    <property type="evidence" value="ECO:0007669"/>
    <property type="project" value="TreeGrafter"/>
</dbReference>
<sequence>MQRFTDFYAAMNGGSSVTPTGLGYIPMVIEQSGRGERAYDIYSRLLRERLIFLVGPVNDATANLVVAQLLFLESENPDKDISLYINSPGGSVYAGMAIFDTMQFVKPDVSTLCTGLAASMGAFLLAAGKKGKRFTLPNSRIMIHQPSGGAQGQASDIQIQAREILDLRERLNRILSQNTGQSMERIELDTERDNFMSAEDAVSYGLVDKVMASRSEG</sequence>
<dbReference type="MEROPS" id="S14.001"/>
<organism evidence="10 11">
    <name type="scientific">Achromobacter arsenitoxydans SY8</name>
    <dbReference type="NCBI Taxonomy" id="477184"/>
    <lineage>
        <taxon>Bacteria</taxon>
        <taxon>Pseudomonadati</taxon>
        <taxon>Pseudomonadota</taxon>
        <taxon>Betaproteobacteria</taxon>
        <taxon>Burkholderiales</taxon>
        <taxon>Alcaligenaceae</taxon>
        <taxon>Achromobacter</taxon>
    </lineage>
</organism>
<dbReference type="GO" id="GO:0051117">
    <property type="term" value="F:ATPase binding"/>
    <property type="evidence" value="ECO:0007669"/>
    <property type="project" value="TreeGrafter"/>
</dbReference>
<comment type="function">
    <text evidence="7">Cleaves peptides in various proteins in a process that requires ATP hydrolysis. Has a chymotrypsin-like activity. Plays a major role in the degradation of misfolded proteins.</text>
</comment>
<evidence type="ECO:0000256" key="2">
    <source>
        <dbReference type="ARBA" id="ARBA00022490"/>
    </source>
</evidence>
<evidence type="ECO:0000256" key="4">
    <source>
        <dbReference type="ARBA" id="ARBA00022801"/>
    </source>
</evidence>
<dbReference type="OrthoDB" id="9802800at2"/>
<dbReference type="EMBL" id="AGUF01000021">
    <property type="protein sequence ID" value="EHK67488.1"/>
    <property type="molecule type" value="Genomic_DNA"/>
</dbReference>
<dbReference type="GO" id="GO:0004252">
    <property type="term" value="F:serine-type endopeptidase activity"/>
    <property type="evidence" value="ECO:0007669"/>
    <property type="project" value="UniProtKB-UniRule"/>
</dbReference>
<accession>H0F277</accession>
<keyword evidence="4 7" id="KW-0378">Hydrolase</keyword>
<dbReference type="SUPFAM" id="SSF52096">
    <property type="entry name" value="ClpP/crotonase"/>
    <property type="match status" value="1"/>
</dbReference>
<comment type="subcellular location">
    <subcellularLocation>
        <location evidence="7">Cytoplasm</location>
    </subcellularLocation>
</comment>
<keyword evidence="5 7" id="KW-0720">Serine protease</keyword>
<dbReference type="PROSITE" id="PS00382">
    <property type="entry name" value="CLP_PROTEASE_HIS"/>
    <property type="match status" value="1"/>
</dbReference>
<dbReference type="PRINTS" id="PR00127">
    <property type="entry name" value="CLPPROTEASEP"/>
</dbReference>
<evidence type="ECO:0000256" key="9">
    <source>
        <dbReference type="RuleBase" id="RU003567"/>
    </source>
</evidence>
<evidence type="ECO:0000256" key="1">
    <source>
        <dbReference type="ARBA" id="ARBA00007039"/>
    </source>
</evidence>
<evidence type="ECO:0000256" key="5">
    <source>
        <dbReference type="ARBA" id="ARBA00022825"/>
    </source>
</evidence>
<comment type="catalytic activity">
    <reaction evidence="6 7 8">
        <text>Hydrolysis of proteins to small peptides in the presence of ATP and magnesium. alpha-casein is the usual test substrate. In the absence of ATP, only oligopeptides shorter than five residues are hydrolyzed (such as succinyl-Leu-Tyr-|-NHMec, and Leu-Tyr-Leu-|-Tyr-Trp, in which cleavage of the -Tyr-|-Leu- and -Tyr-|-Trp bonds also occurs).</text>
        <dbReference type="EC" id="3.4.21.92"/>
    </reaction>
</comment>
<keyword evidence="3 7" id="KW-0645">Protease</keyword>
<dbReference type="HAMAP" id="MF_00444">
    <property type="entry name" value="ClpP"/>
    <property type="match status" value="1"/>
</dbReference>
<dbReference type="GO" id="GO:0005737">
    <property type="term" value="C:cytoplasm"/>
    <property type="evidence" value="ECO:0007669"/>
    <property type="project" value="UniProtKB-SubCell"/>
</dbReference>
<comment type="similarity">
    <text evidence="1 7 9">Belongs to the peptidase S14 family.</text>
</comment>
<dbReference type="GO" id="GO:0004176">
    <property type="term" value="F:ATP-dependent peptidase activity"/>
    <property type="evidence" value="ECO:0007669"/>
    <property type="project" value="InterPro"/>
</dbReference>
<dbReference type="eggNOG" id="COG0740">
    <property type="taxonomic scope" value="Bacteria"/>
</dbReference>
<proteinExistence type="inferred from homology"/>
<evidence type="ECO:0000313" key="10">
    <source>
        <dbReference type="EMBL" id="EHK67488.1"/>
    </source>
</evidence>
<dbReference type="EC" id="3.4.21.92" evidence="7"/>
<dbReference type="CDD" id="cd07017">
    <property type="entry name" value="S14_ClpP_2"/>
    <property type="match status" value="1"/>
</dbReference>
<keyword evidence="2 7" id="KW-0963">Cytoplasm</keyword>
<keyword evidence="11" id="KW-1185">Reference proteome</keyword>
<evidence type="ECO:0000256" key="6">
    <source>
        <dbReference type="ARBA" id="ARBA00034021"/>
    </source>
</evidence>
<dbReference type="InterPro" id="IPR023562">
    <property type="entry name" value="ClpP/TepA"/>
</dbReference>
<gene>
    <name evidence="7 10" type="primary">clpP</name>
    <name evidence="10" type="ORF">KYC_04317</name>
</gene>
<name>H0F277_9BURK</name>
<dbReference type="NCBIfam" id="NF001368">
    <property type="entry name" value="PRK00277.1"/>
    <property type="match status" value="1"/>
</dbReference>
<dbReference type="AlphaFoldDB" id="H0F277"/>
<dbReference type="GO" id="GO:0009368">
    <property type="term" value="C:endopeptidase Clp complex"/>
    <property type="evidence" value="ECO:0007669"/>
    <property type="project" value="TreeGrafter"/>
</dbReference>
<evidence type="ECO:0000256" key="3">
    <source>
        <dbReference type="ARBA" id="ARBA00022670"/>
    </source>
</evidence>
<dbReference type="PATRIC" id="fig|477184.5.peg.850"/>
<protein>
    <recommendedName>
        <fullName evidence="7 9">ATP-dependent Clp protease proteolytic subunit</fullName>
        <ecNumber evidence="7">3.4.21.92</ecNumber>
    </recommendedName>
    <alternativeName>
        <fullName evidence="7">Endopeptidase Clp</fullName>
    </alternativeName>
</protein>
<dbReference type="FunFam" id="3.90.226.10:FF:000001">
    <property type="entry name" value="ATP-dependent Clp protease proteolytic subunit"/>
    <property type="match status" value="1"/>
</dbReference>
<dbReference type="Pfam" id="PF00574">
    <property type="entry name" value="CLP_protease"/>
    <property type="match status" value="1"/>
</dbReference>
<dbReference type="RefSeq" id="WP_008159186.1">
    <property type="nucleotide sequence ID" value="NZ_AGUF01000021.1"/>
</dbReference>
<feature type="active site" evidence="7 8">
    <location>
        <position position="144"/>
    </location>
</feature>
<feature type="active site" description="Nucleophile" evidence="7">
    <location>
        <position position="119"/>
    </location>
</feature>